<dbReference type="InterPro" id="IPR003439">
    <property type="entry name" value="ABC_transporter-like_ATP-bd"/>
</dbReference>
<evidence type="ECO:0000256" key="1">
    <source>
        <dbReference type="ARBA" id="ARBA00005417"/>
    </source>
</evidence>
<accession>A0A1H9TCV6</accession>
<dbReference type="InterPro" id="IPR003593">
    <property type="entry name" value="AAA+_ATPase"/>
</dbReference>
<keyword evidence="3" id="KW-0547">Nucleotide-binding</keyword>
<evidence type="ECO:0000256" key="4">
    <source>
        <dbReference type="ARBA" id="ARBA00022840"/>
    </source>
</evidence>
<keyword evidence="2" id="KW-0813">Transport</keyword>
<name>A0A1H9TCV6_BUTFI</name>
<feature type="domain" description="ABC transporter" evidence="6">
    <location>
        <begin position="9"/>
        <end position="250"/>
    </location>
</feature>
<dbReference type="GO" id="GO:0016020">
    <property type="term" value="C:membrane"/>
    <property type="evidence" value="ECO:0007669"/>
    <property type="project" value="InterPro"/>
</dbReference>
<reference evidence="7 8" key="1">
    <citation type="submission" date="2016-10" db="EMBL/GenBank/DDBJ databases">
        <authorList>
            <person name="de Groot N.N."/>
        </authorList>
    </citation>
    <scope>NUCLEOTIDE SEQUENCE [LARGE SCALE GENOMIC DNA]</scope>
    <source>
        <strain evidence="7 8">AR40</strain>
    </source>
</reference>
<dbReference type="OrthoDB" id="9778870at2"/>
<sequence length="458" mass="51141">MSEQREVAIEVKNITKLYKLYDKNSDRLKEALGLTKQKKYHEKLALNNIDLTVHRGETVGIIGTNGSGKSTLLKIITGVLTPTNGTVNVNGRISALLELGAGFNMEYNGIENIYLNGMMIGFTREEIKNRMNAILDFADIGEYVYQPVKTYSSGMFVRLAFALNINIDPEILIVDEALSVGDVFFQAKCYHKFEEFKKQGKTILFVSHDLSSISKYCDRAVLINQGVKIGEGSPKEMIDIYKQVLVGQYVAPKENAEVALNLLEDEDIRKRAGEDADEADSKVGTPMEKRNSKGKNAAKAEPSQSEMVGKNPNVLEYGDGAARIQDYYITDNTGRRVSSVQKGDECTIHMSVEFMRDCPAPIFAFTLKNILGIEITGTNTMFEKAFLSPVKKGDRKKITFTQKVDLQGGEYLISFGVTGYEQENFTVYHRLYDALNLTVISDKNTVGYYDMNSKVSVE</sequence>
<dbReference type="CDD" id="cd03220">
    <property type="entry name" value="ABC_KpsT_Wzt"/>
    <property type="match status" value="1"/>
</dbReference>
<evidence type="ECO:0000256" key="2">
    <source>
        <dbReference type="ARBA" id="ARBA00022448"/>
    </source>
</evidence>
<dbReference type="GO" id="GO:0016887">
    <property type="term" value="F:ATP hydrolysis activity"/>
    <property type="evidence" value="ECO:0007669"/>
    <property type="project" value="InterPro"/>
</dbReference>
<dbReference type="InterPro" id="IPR050683">
    <property type="entry name" value="Bact_Polysacc_Export_ATP-bd"/>
</dbReference>
<dbReference type="PROSITE" id="PS00211">
    <property type="entry name" value="ABC_TRANSPORTER_1"/>
    <property type="match status" value="1"/>
</dbReference>
<comment type="similarity">
    <text evidence="1">Belongs to the ABC transporter superfamily.</text>
</comment>
<dbReference type="Gene3D" id="3.40.50.300">
    <property type="entry name" value="P-loop containing nucleotide triphosphate hydrolases"/>
    <property type="match status" value="1"/>
</dbReference>
<dbReference type="EMBL" id="FOGJ01000014">
    <property type="protein sequence ID" value="SER94619.1"/>
    <property type="molecule type" value="Genomic_DNA"/>
</dbReference>
<evidence type="ECO:0000313" key="8">
    <source>
        <dbReference type="Proteomes" id="UP000182584"/>
    </source>
</evidence>
<dbReference type="AlphaFoldDB" id="A0A1H9TCV6"/>
<protein>
    <submittedName>
        <fullName evidence="7">Teichoic acid transport system ATP-binding protein</fullName>
    </submittedName>
</protein>
<evidence type="ECO:0000259" key="6">
    <source>
        <dbReference type="PROSITE" id="PS50893"/>
    </source>
</evidence>
<dbReference type="Pfam" id="PF00005">
    <property type="entry name" value="ABC_tran"/>
    <property type="match status" value="1"/>
</dbReference>
<dbReference type="SUPFAM" id="SSF52540">
    <property type="entry name" value="P-loop containing nucleoside triphosphate hydrolases"/>
    <property type="match status" value="1"/>
</dbReference>
<dbReference type="InterPro" id="IPR027417">
    <property type="entry name" value="P-loop_NTPase"/>
</dbReference>
<dbReference type="SMART" id="SM00382">
    <property type="entry name" value="AAA"/>
    <property type="match status" value="1"/>
</dbReference>
<dbReference type="PANTHER" id="PTHR46743:SF2">
    <property type="entry name" value="TEICHOIC ACIDS EXPORT ATP-BINDING PROTEIN TAGH"/>
    <property type="match status" value="1"/>
</dbReference>
<organism evidence="7 8">
    <name type="scientific">Butyrivibrio fibrisolvens</name>
    <dbReference type="NCBI Taxonomy" id="831"/>
    <lineage>
        <taxon>Bacteria</taxon>
        <taxon>Bacillati</taxon>
        <taxon>Bacillota</taxon>
        <taxon>Clostridia</taxon>
        <taxon>Lachnospirales</taxon>
        <taxon>Lachnospiraceae</taxon>
        <taxon>Butyrivibrio</taxon>
    </lineage>
</organism>
<dbReference type="CDD" id="cd10147">
    <property type="entry name" value="Wzt_C-like"/>
    <property type="match status" value="1"/>
</dbReference>
<dbReference type="InterPro" id="IPR029439">
    <property type="entry name" value="Wzt_C"/>
</dbReference>
<dbReference type="RefSeq" id="WP_022758335.1">
    <property type="nucleotide sequence ID" value="NZ_FOGJ01000014.1"/>
</dbReference>
<dbReference type="eggNOG" id="COG1134">
    <property type="taxonomic scope" value="Bacteria"/>
</dbReference>
<dbReference type="InterPro" id="IPR015860">
    <property type="entry name" value="ABC_transpr_TagH-like"/>
</dbReference>
<dbReference type="PROSITE" id="PS50893">
    <property type="entry name" value="ABC_TRANSPORTER_2"/>
    <property type="match status" value="1"/>
</dbReference>
<dbReference type="InterPro" id="IPR017871">
    <property type="entry name" value="ABC_transporter-like_CS"/>
</dbReference>
<keyword evidence="4 7" id="KW-0067">ATP-binding</keyword>
<proteinExistence type="inferred from homology"/>
<dbReference type="Gene3D" id="2.70.50.60">
    <property type="entry name" value="abc- transporter (atp binding component) like domain"/>
    <property type="match status" value="1"/>
</dbReference>
<dbReference type="Pfam" id="PF14524">
    <property type="entry name" value="Wzt_C"/>
    <property type="match status" value="1"/>
</dbReference>
<evidence type="ECO:0000256" key="3">
    <source>
        <dbReference type="ARBA" id="ARBA00022741"/>
    </source>
</evidence>
<evidence type="ECO:0000256" key="5">
    <source>
        <dbReference type="SAM" id="MobiDB-lite"/>
    </source>
</evidence>
<evidence type="ECO:0000313" key="7">
    <source>
        <dbReference type="EMBL" id="SER94619.1"/>
    </source>
</evidence>
<dbReference type="PANTHER" id="PTHR46743">
    <property type="entry name" value="TEICHOIC ACIDS EXPORT ATP-BINDING PROTEIN TAGH"/>
    <property type="match status" value="1"/>
</dbReference>
<gene>
    <name evidence="7" type="ORF">SAMN04487884_11465</name>
</gene>
<dbReference type="GO" id="GO:0005524">
    <property type="term" value="F:ATP binding"/>
    <property type="evidence" value="ECO:0007669"/>
    <property type="project" value="UniProtKB-KW"/>
</dbReference>
<dbReference type="GO" id="GO:0140359">
    <property type="term" value="F:ABC-type transporter activity"/>
    <property type="evidence" value="ECO:0007669"/>
    <property type="project" value="InterPro"/>
</dbReference>
<feature type="region of interest" description="Disordered" evidence="5">
    <location>
        <begin position="271"/>
        <end position="312"/>
    </location>
</feature>
<dbReference type="Proteomes" id="UP000182584">
    <property type="component" value="Unassembled WGS sequence"/>
</dbReference>